<dbReference type="PANTHER" id="PTHR11474">
    <property type="entry name" value="TYROSINASE FAMILY MEMBER"/>
    <property type="match status" value="1"/>
</dbReference>
<keyword evidence="7" id="KW-0503">Monooxygenase</keyword>
<keyword evidence="6" id="KW-0186">Copper</keyword>
<evidence type="ECO:0000256" key="4">
    <source>
        <dbReference type="ARBA" id="ARBA00022723"/>
    </source>
</evidence>
<evidence type="ECO:0000256" key="6">
    <source>
        <dbReference type="ARBA" id="ARBA00023008"/>
    </source>
</evidence>
<dbReference type="GO" id="GO:0004503">
    <property type="term" value="F:tyrosinase activity"/>
    <property type="evidence" value="ECO:0007669"/>
    <property type="project" value="UniProtKB-EC"/>
</dbReference>
<keyword evidence="13" id="KW-1185">Reference proteome</keyword>
<dbReference type="InterPro" id="IPR041640">
    <property type="entry name" value="Tyrosinase_C"/>
</dbReference>
<feature type="domain" description="Galectin" evidence="11">
    <location>
        <begin position="660"/>
        <end position="804"/>
    </location>
</feature>
<dbReference type="Proteomes" id="UP000266188">
    <property type="component" value="Unassembled WGS sequence"/>
</dbReference>
<evidence type="ECO:0000259" key="11">
    <source>
        <dbReference type="PROSITE" id="PS51304"/>
    </source>
</evidence>
<comment type="cofactor">
    <cofactor evidence="1">
        <name>Cu(2+)</name>
        <dbReference type="ChEBI" id="CHEBI:29036"/>
    </cofactor>
</comment>
<accession>A0A3A2ZLH4</accession>
<evidence type="ECO:0000313" key="13">
    <source>
        <dbReference type="Proteomes" id="UP000266188"/>
    </source>
</evidence>
<evidence type="ECO:0000256" key="5">
    <source>
        <dbReference type="ARBA" id="ARBA00023002"/>
    </source>
</evidence>
<dbReference type="InterPro" id="IPR013320">
    <property type="entry name" value="ConA-like_dom_sf"/>
</dbReference>
<reference evidence="13" key="1">
    <citation type="submission" date="2017-02" db="EMBL/GenBank/DDBJ databases">
        <authorList>
            <person name="Tafer H."/>
            <person name="Lopandic K."/>
        </authorList>
    </citation>
    <scope>NUCLEOTIDE SEQUENCE [LARGE SCALE GENOMIC DNA]</scope>
    <source>
        <strain evidence="13">CBS 366.77</strain>
    </source>
</reference>
<dbReference type="InterPro" id="IPR002227">
    <property type="entry name" value="Tyrosinase_Cu-bd"/>
</dbReference>
<evidence type="ECO:0000256" key="3">
    <source>
        <dbReference type="ARBA" id="ARBA00011906"/>
    </source>
</evidence>
<keyword evidence="5" id="KW-0560">Oxidoreductase</keyword>
<dbReference type="SUPFAM" id="SSF48056">
    <property type="entry name" value="Di-copper centre-containing domain"/>
    <property type="match status" value="1"/>
</dbReference>
<keyword evidence="8" id="KW-0470">Melanin biosynthesis</keyword>
<keyword evidence="4" id="KW-0479">Metal-binding</keyword>
<comment type="catalytic activity">
    <reaction evidence="9">
        <text>2 L-dopa + O2 = 2 L-dopaquinone + 2 H2O</text>
        <dbReference type="Rhea" id="RHEA:34287"/>
        <dbReference type="ChEBI" id="CHEBI:15377"/>
        <dbReference type="ChEBI" id="CHEBI:15379"/>
        <dbReference type="ChEBI" id="CHEBI:57504"/>
        <dbReference type="ChEBI" id="CHEBI:57924"/>
        <dbReference type="EC" id="1.14.18.1"/>
    </reaction>
</comment>
<comment type="catalytic activity">
    <reaction evidence="10">
        <text>L-tyrosine + O2 = L-dopaquinone + H2O</text>
        <dbReference type="Rhea" id="RHEA:18117"/>
        <dbReference type="ChEBI" id="CHEBI:15377"/>
        <dbReference type="ChEBI" id="CHEBI:15379"/>
        <dbReference type="ChEBI" id="CHEBI:57924"/>
        <dbReference type="ChEBI" id="CHEBI:58315"/>
        <dbReference type="EC" id="1.14.18.1"/>
    </reaction>
</comment>
<dbReference type="PROSITE" id="PS00498">
    <property type="entry name" value="TYROSINASE_2"/>
    <property type="match status" value="1"/>
</dbReference>
<dbReference type="Gene3D" id="1.10.1280.10">
    <property type="entry name" value="Di-copper center containing domain from catechol oxidase"/>
    <property type="match status" value="1"/>
</dbReference>
<evidence type="ECO:0000256" key="10">
    <source>
        <dbReference type="ARBA" id="ARBA00048881"/>
    </source>
</evidence>
<dbReference type="SUPFAM" id="SSF49899">
    <property type="entry name" value="Concanavalin A-like lectins/glucanases"/>
    <property type="match status" value="1"/>
</dbReference>
<evidence type="ECO:0000256" key="2">
    <source>
        <dbReference type="ARBA" id="ARBA00009928"/>
    </source>
</evidence>
<evidence type="ECO:0000313" key="12">
    <source>
        <dbReference type="EMBL" id="RJE24069.1"/>
    </source>
</evidence>
<dbReference type="EMBL" id="MVGC01000095">
    <property type="protein sequence ID" value="RJE24069.1"/>
    <property type="molecule type" value="Genomic_DNA"/>
</dbReference>
<dbReference type="GO" id="GO:0030246">
    <property type="term" value="F:carbohydrate binding"/>
    <property type="evidence" value="ECO:0007669"/>
    <property type="project" value="InterPro"/>
</dbReference>
<dbReference type="InterPro" id="IPR050316">
    <property type="entry name" value="Tyrosinase/Hemocyanin"/>
</dbReference>
<comment type="caution">
    <text evidence="12">The sequence shown here is derived from an EMBL/GenBank/DDBJ whole genome shotgun (WGS) entry which is preliminary data.</text>
</comment>
<dbReference type="OrthoDB" id="1658288at2759"/>
<gene>
    <name evidence="12" type="ORF">PHISCL_03605</name>
</gene>
<dbReference type="Pfam" id="PF00337">
    <property type="entry name" value="Gal-bind_lectin"/>
    <property type="match status" value="1"/>
</dbReference>
<dbReference type="PANTHER" id="PTHR11474:SF76">
    <property type="entry name" value="SHKT DOMAIN-CONTAINING PROTEIN"/>
    <property type="match status" value="1"/>
</dbReference>
<protein>
    <recommendedName>
        <fullName evidence="3">tyrosinase</fullName>
        <ecNumber evidence="3">1.14.18.1</ecNumber>
    </recommendedName>
</protein>
<organism evidence="12 13">
    <name type="scientific">Aspergillus sclerotialis</name>
    <dbReference type="NCBI Taxonomy" id="2070753"/>
    <lineage>
        <taxon>Eukaryota</taxon>
        <taxon>Fungi</taxon>
        <taxon>Dikarya</taxon>
        <taxon>Ascomycota</taxon>
        <taxon>Pezizomycotina</taxon>
        <taxon>Eurotiomycetes</taxon>
        <taxon>Eurotiomycetidae</taxon>
        <taxon>Eurotiales</taxon>
        <taxon>Aspergillaceae</taxon>
        <taxon>Aspergillus</taxon>
        <taxon>Aspergillus subgen. Polypaecilum</taxon>
    </lineage>
</organism>
<dbReference type="AlphaFoldDB" id="A0A3A2ZLH4"/>
<dbReference type="PROSITE" id="PS00497">
    <property type="entry name" value="TYROSINASE_1"/>
    <property type="match status" value="1"/>
</dbReference>
<dbReference type="Pfam" id="PF18132">
    <property type="entry name" value="Tyrosinase_C"/>
    <property type="match status" value="1"/>
</dbReference>
<comment type="similarity">
    <text evidence="2">Belongs to the tyrosinase family.</text>
</comment>
<dbReference type="STRING" id="2070753.A0A3A2ZLH4"/>
<dbReference type="EC" id="1.14.18.1" evidence="3"/>
<proteinExistence type="inferred from homology"/>
<dbReference type="PROSITE" id="PS51304">
    <property type="entry name" value="GALECTIN"/>
    <property type="match status" value="1"/>
</dbReference>
<evidence type="ECO:0000256" key="9">
    <source>
        <dbReference type="ARBA" id="ARBA00048233"/>
    </source>
</evidence>
<evidence type="ECO:0000256" key="8">
    <source>
        <dbReference type="ARBA" id="ARBA00023101"/>
    </source>
</evidence>
<dbReference type="Gene3D" id="2.60.310.20">
    <property type="match status" value="1"/>
</dbReference>
<name>A0A3A2ZLH4_9EURO</name>
<dbReference type="InterPro" id="IPR008922">
    <property type="entry name" value="Di-copper_centre_dom_sf"/>
</dbReference>
<dbReference type="GO" id="GO:0046872">
    <property type="term" value="F:metal ion binding"/>
    <property type="evidence" value="ECO:0007669"/>
    <property type="project" value="UniProtKB-KW"/>
</dbReference>
<dbReference type="PRINTS" id="PR00092">
    <property type="entry name" value="TYROSINASE"/>
</dbReference>
<dbReference type="Gene3D" id="2.60.120.200">
    <property type="match status" value="1"/>
</dbReference>
<dbReference type="Pfam" id="PF00264">
    <property type="entry name" value="Tyrosinase"/>
    <property type="match status" value="1"/>
</dbReference>
<sequence>MSGTKDWIYYPITGIPVKATKEAQQGPNRKVPVRQNIDEWSSNPENEKQVKLFVMAMDRFQKVDPTKRESYFQIAGIHGQPNIPWDEPIDKSSAADKGYCTHNNILFPIWHRPYLILYEQRLYEIMVGEIIPNFPEDERAAWTAAANEWRLPFWDWGITNKVPKLCKYPTTVVPTADGKSEERIDNPLYQFKMPTGKPMGSGEVGNFLDPWVPKEKANTLFFGDCIGTSRWPDDEDVKHGSEAWKHGVVNNAKVEDALKAPQWLGKGSTYGQAAEMVYRLLTVPITYPTFATTAQLNEDVQNDINLEYIHNNVHGWAGGDYNGHMSQIPVATFDPLFWLHHCNIDRIFALWQALNPTQWFETGTVNDFFQHTIGMEDPKGIITPETPLRPFHRDTKGIAWTPTDARSTYDSGYTYPELQTWKAEFNKDGRFSQDLFLKSVRKAVNELYGLSRRLLVDADPNLKGVEFIDGGVKSLDFAFSIRYRKYAFGGAPFWIRLYFAQQEGKQDPTTDLITEVYNFSQKPESGDKLNCSNCKKDQKNNVKATAYVSVTPVLLNLIKSGTALVSLKREDVLAFLQKRAYWRVFMNGTEVPRYDVEKVDLEIIGSTNNATNWNDISKAPTLENFKKEPTLVGGGDGALDPALKQPVVVPPVPKPEIPTGTLPVNTKLPLKKELNTDGVILIDSARLNMEKASGSDIDNTAFNLLDSSSSDVLFHFSVRRAEGQIVFNTTQNGQWGKEVRISLENRFRSSTPSIMVHDQGDGFEVFIDWMHAIWFEKRDKTKKVKSISYSVNKDQSPVWSHELKVRVFDSFKELFNH</sequence>
<evidence type="ECO:0000256" key="7">
    <source>
        <dbReference type="ARBA" id="ARBA00023033"/>
    </source>
</evidence>
<evidence type="ECO:0000256" key="1">
    <source>
        <dbReference type="ARBA" id="ARBA00001973"/>
    </source>
</evidence>
<dbReference type="InterPro" id="IPR001079">
    <property type="entry name" value="Galectin_CRD"/>
</dbReference>
<dbReference type="SMART" id="SM00276">
    <property type="entry name" value="GLECT"/>
    <property type="match status" value="1"/>
</dbReference>
<dbReference type="GO" id="GO:0042438">
    <property type="term" value="P:melanin biosynthetic process"/>
    <property type="evidence" value="ECO:0007669"/>
    <property type="project" value="UniProtKB-KW"/>
</dbReference>